<dbReference type="Proteomes" id="UP000822476">
    <property type="component" value="Unassembled WGS sequence"/>
</dbReference>
<sequence>MLGLLLGFVGSFGANSYLNISCACCFPTMCDAYSISRWVLYRRKRKKLMAVRCPCGTANIWDHRRGCTTATAVSPTPTDIVEVRSVCSLAPPASELLFDGGHPEGLVCLQAAVVDADIDGVQPSASSSISEELRQVFLKTGAPLSWQHAVMDVVRKYHPEVPKDPRTILRTPRSSAQKPVGGGIYIHLGLETALCSLLKRELVDNHGGTEVSVFQTHCYHRWGAGAQSRMSATSRYVP</sequence>
<reference evidence="1" key="1">
    <citation type="submission" date="2019-07" db="EMBL/GenBank/DDBJ databases">
        <title>Annotation for the trematode Paragonimus miyazaki's.</title>
        <authorList>
            <person name="Choi Y.-J."/>
        </authorList>
    </citation>
    <scope>NUCLEOTIDE SEQUENCE</scope>
    <source>
        <strain evidence="1">Japan</strain>
    </source>
</reference>
<dbReference type="AlphaFoldDB" id="A0A8S9Z554"/>
<accession>A0A8S9Z554</accession>
<evidence type="ECO:0000313" key="1">
    <source>
        <dbReference type="EMBL" id="KAF7260740.1"/>
    </source>
</evidence>
<name>A0A8S9Z554_9TREM</name>
<protein>
    <submittedName>
        <fullName evidence="1">Uncharacterized protein</fullName>
    </submittedName>
</protein>
<organism evidence="1 2">
    <name type="scientific">Paragonimus skrjabini miyazakii</name>
    <dbReference type="NCBI Taxonomy" id="59628"/>
    <lineage>
        <taxon>Eukaryota</taxon>
        <taxon>Metazoa</taxon>
        <taxon>Spiralia</taxon>
        <taxon>Lophotrochozoa</taxon>
        <taxon>Platyhelminthes</taxon>
        <taxon>Trematoda</taxon>
        <taxon>Digenea</taxon>
        <taxon>Plagiorchiida</taxon>
        <taxon>Troglotremata</taxon>
        <taxon>Troglotrematidae</taxon>
        <taxon>Paragonimus</taxon>
    </lineage>
</organism>
<keyword evidence="2" id="KW-1185">Reference proteome</keyword>
<evidence type="ECO:0000313" key="2">
    <source>
        <dbReference type="Proteomes" id="UP000822476"/>
    </source>
</evidence>
<feature type="non-terminal residue" evidence="1">
    <location>
        <position position="1"/>
    </location>
</feature>
<dbReference type="EMBL" id="JTDE01000628">
    <property type="protein sequence ID" value="KAF7260740.1"/>
    <property type="molecule type" value="Genomic_DNA"/>
</dbReference>
<dbReference type="OrthoDB" id="7697185at2759"/>
<proteinExistence type="predicted"/>
<comment type="caution">
    <text evidence="1">The sequence shown here is derived from an EMBL/GenBank/DDBJ whole genome shotgun (WGS) entry which is preliminary data.</text>
</comment>
<gene>
    <name evidence="1" type="ORF">EG68_01595</name>
</gene>